<accession>A0ABS3CFI1</accession>
<dbReference type="EMBL" id="JAFKCU010000001">
    <property type="protein sequence ID" value="MBN7814891.1"/>
    <property type="molecule type" value="Genomic_DNA"/>
</dbReference>
<feature type="domain" description="HTH araC/xylS-type" evidence="4">
    <location>
        <begin position="220"/>
        <end position="318"/>
    </location>
</feature>
<reference evidence="5 6" key="1">
    <citation type="submission" date="2021-03" db="EMBL/GenBank/DDBJ databases">
        <title>novel species isolated from a fishpond in China.</title>
        <authorList>
            <person name="Lu H."/>
            <person name="Cai Z."/>
        </authorList>
    </citation>
    <scope>NUCLEOTIDE SEQUENCE [LARGE SCALE GENOMIC DNA]</scope>
    <source>
        <strain evidence="5 6">YJ13C</strain>
    </source>
</reference>
<sequence length="325" mass="36758">MKKIYILALENSVLQVIAGTQYCFATINQFQLQAGKEAAFDVKLLGLKNQVFPFGPNFAVTPDLLLEETEKADLIIIPPLFGDIPTAIESNKEFLPWMTEQYHQGTEIASLCLGAFFLGATGLLDGKKVSTHWGFTDLFREMYPEVDVQDGSIVTEESGIYSSGGANSYWNLLLHLVEKYTDRDTAITLSKYFAIDIDRNSQSAFAIFSGQKAHQDEAIKKAQELIEEMIEDKISVDTLADKVAVGRRSFERRFKRVTNNSVLEYIQRVKIEAAKRSFESTMKNISEVMFDVGYSDTKAFRTTFKKITGLTPLEYRNKYNKLPQN</sequence>
<evidence type="ECO:0000313" key="5">
    <source>
        <dbReference type="EMBL" id="MBN7814891.1"/>
    </source>
</evidence>
<dbReference type="PANTHER" id="PTHR43130">
    <property type="entry name" value="ARAC-FAMILY TRANSCRIPTIONAL REGULATOR"/>
    <property type="match status" value="1"/>
</dbReference>
<proteinExistence type="predicted"/>
<dbReference type="PRINTS" id="PR00032">
    <property type="entry name" value="HTHARAC"/>
</dbReference>
<keyword evidence="3" id="KW-0804">Transcription</keyword>
<dbReference type="Gene3D" id="1.10.10.60">
    <property type="entry name" value="Homeodomain-like"/>
    <property type="match status" value="2"/>
</dbReference>
<dbReference type="Proteomes" id="UP000664480">
    <property type="component" value="Unassembled WGS sequence"/>
</dbReference>
<dbReference type="InterPro" id="IPR002818">
    <property type="entry name" value="DJ-1/PfpI"/>
</dbReference>
<keyword evidence="2" id="KW-0238">DNA-binding</keyword>
<dbReference type="PROSITE" id="PS01124">
    <property type="entry name" value="HTH_ARAC_FAMILY_2"/>
    <property type="match status" value="1"/>
</dbReference>
<dbReference type="InterPro" id="IPR018060">
    <property type="entry name" value="HTH_AraC"/>
</dbReference>
<keyword evidence="1" id="KW-0805">Transcription regulation</keyword>
<dbReference type="Gene3D" id="3.40.50.880">
    <property type="match status" value="1"/>
</dbReference>
<dbReference type="InterPro" id="IPR009057">
    <property type="entry name" value="Homeodomain-like_sf"/>
</dbReference>
<evidence type="ECO:0000259" key="4">
    <source>
        <dbReference type="PROSITE" id="PS01124"/>
    </source>
</evidence>
<evidence type="ECO:0000256" key="2">
    <source>
        <dbReference type="ARBA" id="ARBA00023125"/>
    </source>
</evidence>
<dbReference type="SMART" id="SM00342">
    <property type="entry name" value="HTH_ARAC"/>
    <property type="match status" value="1"/>
</dbReference>
<dbReference type="InterPro" id="IPR020449">
    <property type="entry name" value="Tscrpt_reg_AraC-type_HTH"/>
</dbReference>
<evidence type="ECO:0000256" key="3">
    <source>
        <dbReference type="ARBA" id="ARBA00023163"/>
    </source>
</evidence>
<dbReference type="InterPro" id="IPR052158">
    <property type="entry name" value="INH-QAR"/>
</dbReference>
<dbReference type="CDD" id="cd03138">
    <property type="entry name" value="GATase1_AraC_2"/>
    <property type="match status" value="1"/>
</dbReference>
<dbReference type="RefSeq" id="WP_206585533.1">
    <property type="nucleotide sequence ID" value="NZ_JAFKCU010000001.1"/>
</dbReference>
<dbReference type="PANTHER" id="PTHR43130:SF3">
    <property type="entry name" value="HTH-TYPE TRANSCRIPTIONAL REGULATOR RV1931C"/>
    <property type="match status" value="1"/>
</dbReference>
<dbReference type="Pfam" id="PF01965">
    <property type="entry name" value="DJ-1_PfpI"/>
    <property type="match status" value="1"/>
</dbReference>
<dbReference type="SUPFAM" id="SSF52317">
    <property type="entry name" value="Class I glutamine amidotransferase-like"/>
    <property type="match status" value="1"/>
</dbReference>
<evidence type="ECO:0000313" key="6">
    <source>
        <dbReference type="Proteomes" id="UP000664480"/>
    </source>
</evidence>
<protein>
    <submittedName>
        <fullName evidence="5">Helix-turn-helix domain-containing protein</fullName>
    </submittedName>
</protein>
<evidence type="ECO:0000256" key="1">
    <source>
        <dbReference type="ARBA" id="ARBA00023015"/>
    </source>
</evidence>
<dbReference type="SUPFAM" id="SSF46689">
    <property type="entry name" value="Homeodomain-like"/>
    <property type="match status" value="2"/>
</dbReference>
<keyword evidence="6" id="KW-1185">Reference proteome</keyword>
<gene>
    <name evidence="5" type="ORF">J0A69_05595</name>
</gene>
<name>A0ABS3CFI1_9BACT</name>
<organism evidence="5 6">
    <name type="scientific">Algoriphagus pacificus</name>
    <dbReference type="NCBI Taxonomy" id="2811234"/>
    <lineage>
        <taxon>Bacteria</taxon>
        <taxon>Pseudomonadati</taxon>
        <taxon>Bacteroidota</taxon>
        <taxon>Cytophagia</taxon>
        <taxon>Cytophagales</taxon>
        <taxon>Cyclobacteriaceae</taxon>
        <taxon>Algoriphagus</taxon>
    </lineage>
</organism>
<dbReference type="InterPro" id="IPR029062">
    <property type="entry name" value="Class_I_gatase-like"/>
</dbReference>
<dbReference type="Pfam" id="PF12833">
    <property type="entry name" value="HTH_18"/>
    <property type="match status" value="1"/>
</dbReference>
<comment type="caution">
    <text evidence="5">The sequence shown here is derived from an EMBL/GenBank/DDBJ whole genome shotgun (WGS) entry which is preliminary data.</text>
</comment>